<dbReference type="GeneID" id="76209337"/>
<dbReference type="AlphaFoldDB" id="A0A2S2KNM3"/>
<dbReference type="PANTHER" id="PTHR13693">
    <property type="entry name" value="CLASS II AMINOTRANSFERASE/8-AMINO-7-OXONONANOATE SYNTHASE"/>
    <property type="match status" value="1"/>
</dbReference>
<dbReference type="SUPFAM" id="SSF53383">
    <property type="entry name" value="PLP-dependent transferases"/>
    <property type="match status" value="1"/>
</dbReference>
<evidence type="ECO:0000313" key="7">
    <source>
        <dbReference type="Proteomes" id="UP000245829"/>
    </source>
</evidence>
<organism evidence="6 7">
    <name type="scientific">Nitrosopumilus zosterae</name>
    <dbReference type="NCBI Taxonomy" id="718286"/>
    <lineage>
        <taxon>Archaea</taxon>
        <taxon>Nitrososphaerota</taxon>
        <taxon>Nitrososphaeria</taxon>
        <taxon>Nitrosopumilales</taxon>
        <taxon>Nitrosopumilaceae</taxon>
        <taxon>Nitrosopumilus</taxon>
    </lineage>
</organism>
<dbReference type="PANTHER" id="PTHR13693:SF77">
    <property type="entry name" value="8-AMINO-7-OXONONANOATE SYNTHASE"/>
    <property type="match status" value="1"/>
</dbReference>
<evidence type="ECO:0000256" key="2">
    <source>
        <dbReference type="ARBA" id="ARBA00010008"/>
    </source>
</evidence>
<comment type="similarity">
    <text evidence="2">Belongs to the class-II pyridoxal-phosphate-dependent aminotransferase family. BioF subfamily.</text>
</comment>
<dbReference type="GO" id="GO:0016740">
    <property type="term" value="F:transferase activity"/>
    <property type="evidence" value="ECO:0007669"/>
    <property type="project" value="UniProtKB-KW"/>
</dbReference>
<dbReference type="InterPro" id="IPR015422">
    <property type="entry name" value="PyrdxlP-dep_Trfase_small"/>
</dbReference>
<evidence type="ECO:0000256" key="1">
    <source>
        <dbReference type="ARBA" id="ARBA00001933"/>
    </source>
</evidence>
<dbReference type="InterPro" id="IPR015424">
    <property type="entry name" value="PyrdxlP-dep_Trfase"/>
</dbReference>
<evidence type="ECO:0000313" key="6">
    <source>
        <dbReference type="EMBL" id="GBH33220.1"/>
    </source>
</evidence>
<dbReference type="GO" id="GO:0030170">
    <property type="term" value="F:pyridoxal phosphate binding"/>
    <property type="evidence" value="ECO:0007669"/>
    <property type="project" value="InterPro"/>
</dbReference>
<dbReference type="InterPro" id="IPR015421">
    <property type="entry name" value="PyrdxlP-dep_Trfase_major"/>
</dbReference>
<protein>
    <submittedName>
        <fullName evidence="6">8-amino-7-oxononanoate synthase</fullName>
    </submittedName>
</protein>
<keyword evidence="3" id="KW-0808">Transferase</keyword>
<evidence type="ECO:0000259" key="5">
    <source>
        <dbReference type="Pfam" id="PF00155"/>
    </source>
</evidence>
<keyword evidence="7" id="KW-1185">Reference proteome</keyword>
<feature type="domain" description="Aminotransferase class I/classII large" evidence="5">
    <location>
        <begin position="42"/>
        <end position="366"/>
    </location>
</feature>
<dbReference type="OrthoDB" id="9071at2157"/>
<dbReference type="Gene3D" id="3.90.1150.10">
    <property type="entry name" value="Aspartate Aminotransferase, domain 1"/>
    <property type="match status" value="1"/>
</dbReference>
<evidence type="ECO:0000256" key="3">
    <source>
        <dbReference type="ARBA" id="ARBA00022679"/>
    </source>
</evidence>
<dbReference type="Pfam" id="PF00155">
    <property type="entry name" value="Aminotran_1_2"/>
    <property type="match status" value="1"/>
</dbReference>
<comment type="caution">
    <text evidence="6">The sequence shown here is derived from an EMBL/GenBank/DDBJ whole genome shotgun (WGS) entry which is preliminary data.</text>
</comment>
<accession>A0A2S2KNM3</accession>
<comment type="cofactor">
    <cofactor evidence="1">
        <name>pyridoxal 5'-phosphate</name>
        <dbReference type="ChEBI" id="CHEBI:597326"/>
    </cofactor>
</comment>
<dbReference type="InterPro" id="IPR050087">
    <property type="entry name" value="AON_synthase_class-II"/>
</dbReference>
<dbReference type="InterPro" id="IPR004839">
    <property type="entry name" value="Aminotransferase_I/II_large"/>
</dbReference>
<sequence length="377" mass="42758">MASNHKLNFVDSELENLKRLNLYRKLRYGKSKGPHIIINNKKLLNLCSNDYLGIHSSQIQINQLQSSSRLVSGNDESYKKLESILAKHKSQQNSLVYPTGYMANLGAISAIAKKKDIILSDELNHASIIESCKLTDSKIIIYKHNDMQDLEKKLKLKVNNKFVITEGIFSMDGDFSSLKQISELSEKQNAITIVDDAHGDFVVGKDGSGTPSYFNVEKKIDLYISSLSKGLGSFGGYVASKNNVIDLCINKSKSFIYTSALPSFLIEYSIKRFKSNREERKKKLERNTRKLIKGLKQIGFEINSTTHIIPIIIGDEKKAIEFGEFLMNRGVFAQPIRYPTVPKNKARLRISVTAWLSDKDIERSLEIFEKAFRKFCN</sequence>
<dbReference type="RefSeq" id="WP_109875895.1">
    <property type="nucleotide sequence ID" value="NZ_AP026695.1"/>
</dbReference>
<dbReference type="Proteomes" id="UP000245829">
    <property type="component" value="Unassembled WGS sequence"/>
</dbReference>
<dbReference type="Gene3D" id="3.40.640.10">
    <property type="entry name" value="Type I PLP-dependent aspartate aminotransferase-like (Major domain)"/>
    <property type="match status" value="1"/>
</dbReference>
<dbReference type="EMBL" id="BGKI01000001">
    <property type="protein sequence ID" value="GBH33220.1"/>
    <property type="molecule type" value="Genomic_DNA"/>
</dbReference>
<keyword evidence="4" id="KW-0663">Pyridoxal phosphate</keyword>
<proteinExistence type="inferred from homology"/>
<evidence type="ECO:0000256" key="4">
    <source>
        <dbReference type="ARBA" id="ARBA00022898"/>
    </source>
</evidence>
<reference evidence="6 7" key="1">
    <citation type="submission" date="2018-05" db="EMBL/GenBank/DDBJ databases">
        <title>genome sequencing of Nitrosopumilus sp. NM25.</title>
        <authorList>
            <person name="Mori K."/>
            <person name="Nakagawa T."/>
        </authorList>
    </citation>
    <scope>NUCLEOTIDE SEQUENCE [LARGE SCALE GENOMIC DNA]</scope>
    <source>
        <strain evidence="6 7">NM25</strain>
    </source>
</reference>
<gene>
    <name evidence="6" type="ORF">NZNM25_00110</name>
</gene>
<name>A0A2S2KNM3_9ARCH</name>